<keyword evidence="2" id="KW-1185">Reference proteome</keyword>
<evidence type="ECO:0000313" key="1">
    <source>
        <dbReference type="EMBL" id="QZE15146.1"/>
    </source>
</evidence>
<dbReference type="Proteomes" id="UP000826212">
    <property type="component" value="Chromosome"/>
</dbReference>
<sequence length="145" mass="16698">MLHIQYVSLKDAMLSETAFSMLMFSNDYSEENSSGVLVDYDMGFLFYSGDGIVVKHYSIDEFETSKIRFVEGDYEAFVDDPSLTKAAVEAQKKQLIDKVRNSKASQNFMEMMFDSKGYYIFNFSGTASTRQEMVRISDPKYYISF</sequence>
<proteinExistence type="predicted"/>
<protein>
    <submittedName>
        <fullName evidence="1">Uncharacterized protein</fullName>
    </submittedName>
</protein>
<reference evidence="1" key="1">
    <citation type="submission" date="2021-08" db="EMBL/GenBank/DDBJ databases">
        <title>Novel anaerobic bacterium isolated from sea squirt in East Sea, Republic of Korea.</title>
        <authorList>
            <person name="Nguyen T.H."/>
            <person name="Li Z."/>
            <person name="Lee Y.-J."/>
            <person name="Ko J."/>
            <person name="Kim S.-G."/>
        </authorList>
    </citation>
    <scope>NUCLEOTIDE SEQUENCE</scope>
    <source>
        <strain evidence="1">KCTC 25031</strain>
    </source>
</reference>
<name>A0AC61NHL6_9BACT</name>
<dbReference type="EMBL" id="CP081303">
    <property type="protein sequence ID" value="QZE15146.1"/>
    <property type="molecule type" value="Genomic_DNA"/>
</dbReference>
<accession>A0AC61NHL6</accession>
<organism evidence="1 2">
    <name type="scientific">Halosquirtibacter laminarini</name>
    <dbReference type="NCBI Taxonomy" id="3374600"/>
    <lineage>
        <taxon>Bacteria</taxon>
        <taxon>Pseudomonadati</taxon>
        <taxon>Bacteroidota</taxon>
        <taxon>Bacteroidia</taxon>
        <taxon>Marinilabiliales</taxon>
        <taxon>Prolixibacteraceae</taxon>
        <taxon>Halosquirtibacter</taxon>
    </lineage>
</organism>
<evidence type="ECO:0000313" key="2">
    <source>
        <dbReference type="Proteomes" id="UP000826212"/>
    </source>
</evidence>
<gene>
    <name evidence="1" type="ORF">K4L44_04760</name>
</gene>